<dbReference type="SUPFAM" id="SSF82689">
    <property type="entry name" value="Mechanosensitive channel protein MscS (YggB), C-terminal domain"/>
    <property type="match status" value="1"/>
</dbReference>
<gene>
    <name evidence="11" type="ORF">SCABRO_03833</name>
</gene>
<dbReference type="InterPro" id="IPR011014">
    <property type="entry name" value="MscS_channel_TM-2"/>
</dbReference>
<feature type="transmembrane region" description="Helical" evidence="7">
    <location>
        <begin position="347"/>
        <end position="364"/>
    </location>
</feature>
<reference evidence="11 12" key="1">
    <citation type="submission" date="2014-10" db="EMBL/GenBank/DDBJ databases">
        <title>Draft genome of anammox bacterium scalindua brodae, obtained using differential coverage binning of sequence data from two enrichment reactors.</title>
        <authorList>
            <person name="Speth D.R."/>
            <person name="Russ L."/>
            <person name="Kartal B."/>
            <person name="Op den Camp H.J."/>
            <person name="Dutilh B.E."/>
            <person name="Jetten M.S."/>
        </authorList>
    </citation>
    <scope>NUCLEOTIDE SEQUENCE [LARGE SCALE GENOMIC DNA]</scope>
    <source>
        <strain evidence="11">RU1</strain>
    </source>
</reference>
<evidence type="ECO:0000259" key="9">
    <source>
        <dbReference type="Pfam" id="PF00924"/>
    </source>
</evidence>
<keyword evidence="4 7" id="KW-0812">Transmembrane</keyword>
<evidence type="ECO:0000313" key="11">
    <source>
        <dbReference type="EMBL" id="KHE90448.1"/>
    </source>
</evidence>
<comment type="caution">
    <text evidence="11">The sequence shown here is derived from an EMBL/GenBank/DDBJ whole genome shotgun (WGS) entry which is preliminary data.</text>
</comment>
<dbReference type="PANTHER" id="PTHR30347:SF1">
    <property type="entry name" value="MECHANOSENSITIVE CHANNEL MSCK"/>
    <property type="match status" value="1"/>
</dbReference>
<feature type="transmembrane region" description="Helical" evidence="7">
    <location>
        <begin position="319"/>
        <end position="341"/>
    </location>
</feature>
<dbReference type="Gene3D" id="3.30.70.100">
    <property type="match status" value="1"/>
</dbReference>
<dbReference type="InterPro" id="IPR052702">
    <property type="entry name" value="MscS-like_channel"/>
</dbReference>
<dbReference type="InterPro" id="IPR011066">
    <property type="entry name" value="MscS_channel_C_sf"/>
</dbReference>
<dbReference type="AlphaFoldDB" id="A0A0B0EH58"/>
<proteinExistence type="inferred from homology"/>
<dbReference type="Gene3D" id="1.10.287.1260">
    <property type="match status" value="1"/>
</dbReference>
<protein>
    <submittedName>
        <fullName evidence="11">Mechanosensitive ion channel</fullName>
    </submittedName>
</protein>
<feature type="transmembrane region" description="Helical" evidence="7">
    <location>
        <begin position="281"/>
        <end position="298"/>
    </location>
</feature>
<keyword evidence="3" id="KW-1003">Cell membrane</keyword>
<dbReference type="Gene3D" id="2.30.30.60">
    <property type="match status" value="1"/>
</dbReference>
<comment type="similarity">
    <text evidence="2">Belongs to the MscS (TC 1.A.23) family.</text>
</comment>
<organism evidence="11 12">
    <name type="scientific">Candidatus Scalindua brodae</name>
    <dbReference type="NCBI Taxonomy" id="237368"/>
    <lineage>
        <taxon>Bacteria</taxon>
        <taxon>Pseudomonadati</taxon>
        <taxon>Planctomycetota</taxon>
        <taxon>Candidatus Brocadiia</taxon>
        <taxon>Candidatus Brocadiales</taxon>
        <taxon>Candidatus Scalinduaceae</taxon>
        <taxon>Candidatus Scalindua</taxon>
    </lineage>
</organism>
<keyword evidence="5 7" id="KW-1133">Transmembrane helix</keyword>
<dbReference type="GO" id="GO:0005886">
    <property type="term" value="C:plasma membrane"/>
    <property type="evidence" value="ECO:0007669"/>
    <property type="project" value="UniProtKB-SubCell"/>
</dbReference>
<evidence type="ECO:0000256" key="8">
    <source>
        <dbReference type="SAM" id="SignalP"/>
    </source>
</evidence>
<comment type="subcellular location">
    <subcellularLocation>
        <location evidence="1">Cell membrane</location>
        <topology evidence="1">Multi-pass membrane protein</topology>
    </subcellularLocation>
</comment>
<keyword evidence="8" id="KW-0732">Signal</keyword>
<feature type="domain" description="Mechanosensitive ion channel MscS C-terminal" evidence="10">
    <location>
        <begin position="725"/>
        <end position="803"/>
    </location>
</feature>
<dbReference type="Pfam" id="PF00924">
    <property type="entry name" value="MS_channel_2nd"/>
    <property type="match status" value="1"/>
</dbReference>
<feature type="transmembrane region" description="Helical" evidence="7">
    <location>
        <begin position="608"/>
        <end position="626"/>
    </location>
</feature>
<feature type="transmembrane region" description="Helical" evidence="7">
    <location>
        <begin position="472"/>
        <end position="494"/>
    </location>
</feature>
<dbReference type="Pfam" id="PF21082">
    <property type="entry name" value="MS_channel_3rd"/>
    <property type="match status" value="1"/>
</dbReference>
<evidence type="ECO:0000256" key="7">
    <source>
        <dbReference type="SAM" id="Phobius"/>
    </source>
</evidence>
<dbReference type="InterPro" id="IPR049278">
    <property type="entry name" value="MS_channel_C"/>
</dbReference>
<evidence type="ECO:0000256" key="1">
    <source>
        <dbReference type="ARBA" id="ARBA00004651"/>
    </source>
</evidence>
<feature type="transmembrane region" description="Helical" evidence="7">
    <location>
        <begin position="632"/>
        <end position="651"/>
    </location>
</feature>
<dbReference type="eggNOG" id="COG3264">
    <property type="taxonomic scope" value="Bacteria"/>
</dbReference>
<dbReference type="SUPFAM" id="SSF82861">
    <property type="entry name" value="Mechanosensitive channel protein MscS (YggB), transmembrane region"/>
    <property type="match status" value="1"/>
</dbReference>
<evidence type="ECO:0000259" key="10">
    <source>
        <dbReference type="Pfam" id="PF21082"/>
    </source>
</evidence>
<feature type="chain" id="PRO_5002056596" evidence="8">
    <location>
        <begin position="22"/>
        <end position="832"/>
    </location>
</feature>
<accession>A0A0B0EH58</accession>
<feature type="signal peptide" evidence="8">
    <location>
        <begin position="1"/>
        <end position="21"/>
    </location>
</feature>
<evidence type="ECO:0000256" key="6">
    <source>
        <dbReference type="ARBA" id="ARBA00023136"/>
    </source>
</evidence>
<dbReference type="GO" id="GO:0008381">
    <property type="term" value="F:mechanosensitive monoatomic ion channel activity"/>
    <property type="evidence" value="ECO:0007669"/>
    <property type="project" value="UniProtKB-ARBA"/>
</dbReference>
<feature type="transmembrane region" description="Helical" evidence="7">
    <location>
        <begin position="559"/>
        <end position="587"/>
    </location>
</feature>
<name>A0A0B0EH58_9BACT</name>
<feature type="transmembrane region" description="Helical" evidence="7">
    <location>
        <begin position="439"/>
        <end position="466"/>
    </location>
</feature>
<feature type="domain" description="Mechanosensitive ion channel MscS" evidence="9">
    <location>
        <begin position="649"/>
        <end position="715"/>
    </location>
</feature>
<dbReference type="Proteomes" id="UP000030652">
    <property type="component" value="Unassembled WGS sequence"/>
</dbReference>
<sequence>MKYCRLSCFFFLLFYTGVLSAQTLEQAKPQSTIEKDVSEPEKQAPEEPVVKKTAGIPVMEISDRAKETHITLNKFKANLEPDTDILTIKEQLPRFLYTLRKSQSDWFYKSLNSLNTRKLQNLRQEWDTNLEKLNDWEKTLSGRARKLGEDNSRLEEMSELWKITSESTIAGEAPEVILNRVSSTLNDINEIRTTYLATIKKILTFQDQLSEQQLEITKLIGLISEAETQSRRQLFAHENLPLWKAFQAEANIPEFGDQLRKCATNALQMNKVYFQANIERLSLHIIIFVTLLGLLVYFNERNKRNLLFDETDETLKESAFFLSYPFSTALLVSIFFSIWIYTNSPSSVNELLILLVVIPVLRLVRGIFSLELRKLFYFLTGLFVLIILEGIVGNYILLQRLLLFLVTITAIPMFAWWLRPGSSIYQIKSRLSYKSVLSFSIFMMILLIFSLATNLIGIFPIGHVVISGMMTIIYLSFAIYVIAKALDVLVALLIRRHSIQAFPIVQTYARQIERITIFFIHLVICFVWIRMVLRTFGIYKDVWDWFSKIVDNKLALGTIEISLGAVFGFIIILFISVILSRVIRVILEAEIFSRLKLPRGVPGAISTLTRYTIIGFGFFLAISALGVNLGKFGLLAGAMGVGLGFGLRNIIENFVSGLIIIFERPIEIGDTIMVGDVFGNVEKIGIRSSTVHTFDGSEVIVPNANLVTNQVTNWTMSDRQRRLQLPVKVAFGNDPHKVLELLLKVAREHSGVLDLPEPQAFFNGFGDNFLDFTVYYWVSDNILQTKSEVALGVHDTIKNAGIDTPRPQGDFNLRIIDSLEKLQKKDKDKIIP</sequence>
<evidence type="ECO:0000256" key="2">
    <source>
        <dbReference type="ARBA" id="ARBA00008017"/>
    </source>
</evidence>
<evidence type="ECO:0000256" key="5">
    <source>
        <dbReference type="ARBA" id="ARBA00022989"/>
    </source>
</evidence>
<dbReference type="InterPro" id="IPR010920">
    <property type="entry name" value="LSM_dom_sf"/>
</dbReference>
<dbReference type="InterPro" id="IPR023408">
    <property type="entry name" value="MscS_beta-dom_sf"/>
</dbReference>
<feature type="transmembrane region" description="Helical" evidence="7">
    <location>
        <begin position="515"/>
        <end position="539"/>
    </location>
</feature>
<dbReference type="SUPFAM" id="SSF50182">
    <property type="entry name" value="Sm-like ribonucleoproteins"/>
    <property type="match status" value="1"/>
</dbReference>
<feature type="transmembrane region" description="Helical" evidence="7">
    <location>
        <begin position="376"/>
        <end position="395"/>
    </location>
</feature>
<dbReference type="PANTHER" id="PTHR30347">
    <property type="entry name" value="POTASSIUM CHANNEL RELATED"/>
    <property type="match status" value="1"/>
</dbReference>
<evidence type="ECO:0000256" key="4">
    <source>
        <dbReference type="ARBA" id="ARBA00022692"/>
    </source>
</evidence>
<keyword evidence="6 7" id="KW-0472">Membrane</keyword>
<feature type="transmembrane region" description="Helical" evidence="7">
    <location>
        <begin position="401"/>
        <end position="418"/>
    </location>
</feature>
<dbReference type="EMBL" id="JRYO01000264">
    <property type="protein sequence ID" value="KHE90448.1"/>
    <property type="molecule type" value="Genomic_DNA"/>
</dbReference>
<dbReference type="InterPro" id="IPR006685">
    <property type="entry name" value="MscS_channel_2nd"/>
</dbReference>
<evidence type="ECO:0000313" key="12">
    <source>
        <dbReference type="Proteomes" id="UP000030652"/>
    </source>
</evidence>
<evidence type="ECO:0000256" key="3">
    <source>
        <dbReference type="ARBA" id="ARBA00022475"/>
    </source>
</evidence>